<evidence type="ECO:0000256" key="3">
    <source>
        <dbReference type="ARBA" id="ARBA00022630"/>
    </source>
</evidence>
<name>A0A919AQ26_9PROT</name>
<dbReference type="SUPFAM" id="SSF56645">
    <property type="entry name" value="Acyl-CoA dehydrogenase NM domain-like"/>
    <property type="match status" value="1"/>
</dbReference>
<evidence type="ECO:0000256" key="1">
    <source>
        <dbReference type="ARBA" id="ARBA00001974"/>
    </source>
</evidence>
<dbReference type="EMBL" id="BNCI01000001">
    <property type="protein sequence ID" value="GHF17979.1"/>
    <property type="molecule type" value="Genomic_DNA"/>
</dbReference>
<evidence type="ECO:0000256" key="5">
    <source>
        <dbReference type="RuleBase" id="RU362125"/>
    </source>
</evidence>
<dbReference type="Pfam" id="PF02770">
    <property type="entry name" value="Acyl-CoA_dh_M"/>
    <property type="match status" value="1"/>
</dbReference>
<comment type="cofactor">
    <cofactor evidence="1 5">
        <name>FAD</name>
        <dbReference type="ChEBI" id="CHEBI:57692"/>
    </cofactor>
</comment>
<dbReference type="InterPro" id="IPR009100">
    <property type="entry name" value="AcylCoA_DH/oxidase_NM_dom_sf"/>
</dbReference>
<evidence type="ECO:0000259" key="7">
    <source>
        <dbReference type="Pfam" id="PF02770"/>
    </source>
</evidence>
<dbReference type="SUPFAM" id="SSF47203">
    <property type="entry name" value="Acyl-CoA dehydrogenase C-terminal domain-like"/>
    <property type="match status" value="1"/>
</dbReference>
<dbReference type="AlphaFoldDB" id="A0A919AQ26"/>
<dbReference type="InterPro" id="IPR052904">
    <property type="entry name" value="Acyl-CoA_dehydrogenase-like"/>
</dbReference>
<accession>A0A919AQ26</accession>
<proteinExistence type="inferred from homology"/>
<dbReference type="Gene3D" id="6.10.250.600">
    <property type="match status" value="1"/>
</dbReference>
<organism evidence="9 10">
    <name type="scientific">Kordiimonas sediminis</name>
    <dbReference type="NCBI Taxonomy" id="1735581"/>
    <lineage>
        <taxon>Bacteria</taxon>
        <taxon>Pseudomonadati</taxon>
        <taxon>Pseudomonadota</taxon>
        <taxon>Alphaproteobacteria</taxon>
        <taxon>Kordiimonadales</taxon>
        <taxon>Kordiimonadaceae</taxon>
        <taxon>Kordiimonas</taxon>
    </lineage>
</organism>
<comment type="similarity">
    <text evidence="2 5">Belongs to the acyl-CoA dehydrogenase family.</text>
</comment>
<keyword evidence="4 5" id="KW-0274">FAD</keyword>
<dbReference type="InterPro" id="IPR041504">
    <property type="entry name" value="AidB_N"/>
</dbReference>
<dbReference type="Pfam" id="PF18158">
    <property type="entry name" value="AidB_N"/>
    <property type="match status" value="1"/>
</dbReference>
<gene>
    <name evidence="9" type="primary">aidB</name>
    <name evidence="9" type="ORF">GCM10017044_10600</name>
</gene>
<dbReference type="Gene3D" id="1.20.140.10">
    <property type="entry name" value="Butyryl-CoA Dehydrogenase, subunit A, domain 3"/>
    <property type="match status" value="1"/>
</dbReference>
<dbReference type="PANTHER" id="PTHR42707">
    <property type="entry name" value="ACYL-COA DEHYDROGENASE"/>
    <property type="match status" value="1"/>
</dbReference>
<dbReference type="PANTHER" id="PTHR42707:SF3">
    <property type="entry name" value="ACYL-COA DEHYDROGENASE AIDB-RELATED"/>
    <property type="match status" value="1"/>
</dbReference>
<dbReference type="Gene3D" id="2.40.110.20">
    <property type="match status" value="1"/>
</dbReference>
<protein>
    <submittedName>
        <fullName evidence="9">Acyl-CoA dehydrogenase</fullName>
    </submittedName>
</protein>
<dbReference type="InterPro" id="IPR036250">
    <property type="entry name" value="AcylCo_DH-like_C"/>
</dbReference>
<feature type="domain" description="Acyl-CoA dehydrogenase/oxidase C-terminal" evidence="6">
    <location>
        <begin position="295"/>
        <end position="451"/>
    </location>
</feature>
<evidence type="ECO:0000256" key="4">
    <source>
        <dbReference type="ARBA" id="ARBA00022827"/>
    </source>
</evidence>
<keyword evidence="10" id="KW-1185">Reference proteome</keyword>
<keyword evidence="3 5" id="KW-0285">Flavoprotein</keyword>
<evidence type="ECO:0000259" key="6">
    <source>
        <dbReference type="Pfam" id="PF00441"/>
    </source>
</evidence>
<reference evidence="9" key="2">
    <citation type="submission" date="2020-09" db="EMBL/GenBank/DDBJ databases">
        <authorList>
            <person name="Sun Q."/>
            <person name="Kim S."/>
        </authorList>
    </citation>
    <scope>NUCLEOTIDE SEQUENCE</scope>
    <source>
        <strain evidence="9">KCTC 42590</strain>
    </source>
</reference>
<dbReference type="InterPro" id="IPR009075">
    <property type="entry name" value="AcylCo_DH/oxidase_C"/>
</dbReference>
<dbReference type="PROSITE" id="PS00073">
    <property type="entry name" value="ACYL_COA_DH_2"/>
    <property type="match status" value="1"/>
</dbReference>
<evidence type="ECO:0000259" key="8">
    <source>
        <dbReference type="Pfam" id="PF18158"/>
    </source>
</evidence>
<evidence type="ECO:0000313" key="10">
    <source>
        <dbReference type="Proteomes" id="UP000630923"/>
    </source>
</evidence>
<dbReference type="RefSeq" id="WP_191250549.1">
    <property type="nucleotide sequence ID" value="NZ_BNCI01000001.1"/>
</dbReference>
<feature type="domain" description="Adaptive response protein AidB N-terminal" evidence="8">
    <location>
        <begin position="11"/>
        <end position="173"/>
    </location>
</feature>
<dbReference type="InterPro" id="IPR006089">
    <property type="entry name" value="Acyl-CoA_DH_CS"/>
</dbReference>
<evidence type="ECO:0000256" key="2">
    <source>
        <dbReference type="ARBA" id="ARBA00009347"/>
    </source>
</evidence>
<dbReference type="Pfam" id="PF00441">
    <property type="entry name" value="Acyl-CoA_dh_1"/>
    <property type="match status" value="1"/>
</dbReference>
<dbReference type="InterPro" id="IPR006091">
    <property type="entry name" value="Acyl-CoA_Oxase/DH_mid-dom"/>
</dbReference>
<evidence type="ECO:0000313" key="9">
    <source>
        <dbReference type="EMBL" id="GHF17979.1"/>
    </source>
</evidence>
<dbReference type="Proteomes" id="UP000630923">
    <property type="component" value="Unassembled WGS sequence"/>
</dbReference>
<feature type="domain" description="Acyl-CoA oxidase/dehydrogenase middle" evidence="7">
    <location>
        <begin position="188"/>
        <end position="285"/>
    </location>
</feature>
<comment type="caution">
    <text evidence="9">The sequence shown here is derived from an EMBL/GenBank/DDBJ whole genome shotgun (WGS) entry which is preliminary data.</text>
</comment>
<keyword evidence="5" id="KW-0560">Oxidoreductase</keyword>
<sequence>MSDTSTHEVFNQVPVYGDINLYESDRTLQAAVKAEGGAWGQAEISALGQTLGTVDSFHQGHLANVYTPQLHSFDQRGYRSDQVEFHPAYHQFMSLSKASRIHCGAFDYLAADTREKGQGIGTVRAAKHFMMGQVEAGHVCPITMTHAAIPTLQIQEELADLWLPKMLSTEYDPAFKPVAEKAGVTIGMGMTEKQGGTDVRANSTTATPVGQSGPGKPYHITGHKWFMSAPMCDAFLVLAQAEGGLSVFLVPRFRASGDINGLQFQRLKNKLGNKSNASSEVEFRNAEGYLIGEEGRGIANIMTMANYTRLDCALGSAGQMRQALARAHHHVSHRTVFQKKLIDQPMMTSLIADLTLESEAATHLAMRLAGAYEGQYRGSEDDTAFARVMTPVIKYWVTKRAPGFAYEAMECLGGNGYIEDGIMARLYRDLPVNSIWEGSGSVMCLDLLRVLMREPGAVQSVLKWLQAGRGGSQAYDTALGALVEMLSTSAVREADGRILCERLATLAASRIMAERSPAVIASAYTATRLDPHGKTGAYGALLATIDGREIIQAAFGT</sequence>
<dbReference type="GO" id="GO:0003995">
    <property type="term" value="F:acyl-CoA dehydrogenase activity"/>
    <property type="evidence" value="ECO:0007669"/>
    <property type="project" value="InterPro"/>
</dbReference>
<reference evidence="9" key="1">
    <citation type="journal article" date="2014" name="Int. J. Syst. Evol. Microbiol.">
        <title>Complete genome sequence of Corynebacterium casei LMG S-19264T (=DSM 44701T), isolated from a smear-ripened cheese.</title>
        <authorList>
            <consortium name="US DOE Joint Genome Institute (JGI-PGF)"/>
            <person name="Walter F."/>
            <person name="Albersmeier A."/>
            <person name="Kalinowski J."/>
            <person name="Ruckert C."/>
        </authorList>
    </citation>
    <scope>NUCLEOTIDE SEQUENCE</scope>
    <source>
        <strain evidence="9">KCTC 42590</strain>
    </source>
</reference>